<evidence type="ECO:0000313" key="5">
    <source>
        <dbReference type="Proteomes" id="UP000315677"/>
    </source>
</evidence>
<dbReference type="Gene3D" id="3.30.360.10">
    <property type="entry name" value="Dihydrodipicolinate Reductase, domain 2"/>
    <property type="match status" value="1"/>
</dbReference>
<dbReference type="AlphaFoldDB" id="A0A543DQR4"/>
<proteinExistence type="predicted"/>
<gene>
    <name evidence="4" type="ORF">FB558_4231</name>
</gene>
<evidence type="ECO:0000313" key="4">
    <source>
        <dbReference type="EMBL" id="TQM11663.1"/>
    </source>
</evidence>
<dbReference type="OrthoDB" id="9776544at2"/>
<dbReference type="RefSeq" id="WP_142055966.1">
    <property type="nucleotide sequence ID" value="NZ_VFPA01000002.1"/>
</dbReference>
<dbReference type="InterPro" id="IPR050463">
    <property type="entry name" value="Gfo/Idh/MocA_oxidrdct_glycsds"/>
</dbReference>
<sequence length="358" mass="37288">MEPVRIGILGCGKVSHQYLPNLIRSPVTDVVAVADIDSDAAAHVADRYRIPHAVTPDELVADRSIALVLNLTPIAAHVGVTRAALAAGKHVYSEKPLATSAAEAQELVAEAARRGLSLACAPDTLLGSGFQAGWAALAAGRIGRPLSATAVMLRSSLTVPSAYSEGRTPFLDMAPYYLSALVNLFGPAVRVSGAARTSTAGKTAEQRPMGAAISVSGVVEFASGAVANVSLVWGIAHRSEIPAVHVYGTDGAITLPNPNNFADPAYIRRYGERDWNELPGSGPTNGGPHNQRGLGVAEMVVAIQEGRIPRASAELACHVVDLVGALVRSGERGERVELTTTCTPPSPIPADARERLLV</sequence>
<dbReference type="InterPro" id="IPR055170">
    <property type="entry name" value="GFO_IDH_MocA-like_dom"/>
</dbReference>
<accession>A0A543DQR4</accession>
<protein>
    <submittedName>
        <fullName evidence="4">Putative dehydrogenase</fullName>
    </submittedName>
</protein>
<comment type="caution">
    <text evidence="4">The sequence shown here is derived from an EMBL/GenBank/DDBJ whole genome shotgun (WGS) entry which is preliminary data.</text>
</comment>
<dbReference type="PANTHER" id="PTHR43818">
    <property type="entry name" value="BCDNA.GH03377"/>
    <property type="match status" value="1"/>
</dbReference>
<dbReference type="Gene3D" id="3.40.50.720">
    <property type="entry name" value="NAD(P)-binding Rossmann-like Domain"/>
    <property type="match status" value="1"/>
</dbReference>
<dbReference type="Pfam" id="PF01408">
    <property type="entry name" value="GFO_IDH_MocA"/>
    <property type="match status" value="1"/>
</dbReference>
<dbReference type="SUPFAM" id="SSF51735">
    <property type="entry name" value="NAD(P)-binding Rossmann-fold domains"/>
    <property type="match status" value="1"/>
</dbReference>
<name>A0A543DQR4_9PSEU</name>
<dbReference type="InterPro" id="IPR036291">
    <property type="entry name" value="NAD(P)-bd_dom_sf"/>
</dbReference>
<dbReference type="Proteomes" id="UP000315677">
    <property type="component" value="Unassembled WGS sequence"/>
</dbReference>
<keyword evidence="5" id="KW-1185">Reference proteome</keyword>
<dbReference type="GO" id="GO:0000166">
    <property type="term" value="F:nucleotide binding"/>
    <property type="evidence" value="ECO:0007669"/>
    <property type="project" value="InterPro"/>
</dbReference>
<evidence type="ECO:0000256" key="1">
    <source>
        <dbReference type="ARBA" id="ARBA00023002"/>
    </source>
</evidence>
<keyword evidence="1" id="KW-0560">Oxidoreductase</keyword>
<evidence type="ECO:0000259" key="2">
    <source>
        <dbReference type="Pfam" id="PF01408"/>
    </source>
</evidence>
<dbReference type="InterPro" id="IPR000683">
    <property type="entry name" value="Gfo/Idh/MocA-like_OxRdtase_N"/>
</dbReference>
<reference evidence="4 5" key="1">
    <citation type="submission" date="2019-06" db="EMBL/GenBank/DDBJ databases">
        <title>Sequencing the genomes of 1000 actinobacteria strains.</title>
        <authorList>
            <person name="Klenk H.-P."/>
        </authorList>
    </citation>
    <scope>NUCLEOTIDE SEQUENCE [LARGE SCALE GENOMIC DNA]</scope>
    <source>
        <strain evidence="4 5">DSM 45301</strain>
    </source>
</reference>
<dbReference type="PANTHER" id="PTHR43818:SF11">
    <property type="entry name" value="BCDNA.GH03377"/>
    <property type="match status" value="1"/>
</dbReference>
<dbReference type="SUPFAM" id="SSF55347">
    <property type="entry name" value="Glyceraldehyde-3-phosphate dehydrogenase-like, C-terminal domain"/>
    <property type="match status" value="1"/>
</dbReference>
<evidence type="ECO:0000259" key="3">
    <source>
        <dbReference type="Pfam" id="PF22725"/>
    </source>
</evidence>
<dbReference type="GO" id="GO:0016491">
    <property type="term" value="F:oxidoreductase activity"/>
    <property type="evidence" value="ECO:0007669"/>
    <property type="project" value="UniProtKB-KW"/>
</dbReference>
<feature type="domain" description="Gfo/Idh/MocA-like oxidoreductase N-terminal" evidence="2">
    <location>
        <begin position="4"/>
        <end position="118"/>
    </location>
</feature>
<feature type="domain" description="GFO/IDH/MocA-like oxidoreductase" evidence="3">
    <location>
        <begin position="135"/>
        <end position="253"/>
    </location>
</feature>
<organism evidence="4 5">
    <name type="scientific">Pseudonocardia kunmingensis</name>
    <dbReference type="NCBI Taxonomy" id="630975"/>
    <lineage>
        <taxon>Bacteria</taxon>
        <taxon>Bacillati</taxon>
        <taxon>Actinomycetota</taxon>
        <taxon>Actinomycetes</taxon>
        <taxon>Pseudonocardiales</taxon>
        <taxon>Pseudonocardiaceae</taxon>
        <taxon>Pseudonocardia</taxon>
    </lineage>
</organism>
<dbReference type="EMBL" id="VFPA01000002">
    <property type="protein sequence ID" value="TQM11663.1"/>
    <property type="molecule type" value="Genomic_DNA"/>
</dbReference>
<dbReference type="Pfam" id="PF22725">
    <property type="entry name" value="GFO_IDH_MocA_C3"/>
    <property type="match status" value="1"/>
</dbReference>